<protein>
    <submittedName>
        <fullName evidence="1">Uncharacterized protein</fullName>
    </submittedName>
</protein>
<proteinExistence type="predicted"/>
<keyword evidence="2" id="KW-1185">Reference proteome</keyword>
<accession>A0AAW1N1F3</accession>
<gene>
    <name evidence="1" type="ORF">QE152_g4335</name>
</gene>
<sequence>MDLHVVRSALYVYLPVAKQCSFYPTQHFSSSVFYSESSVARGNCAIYERNHTNRMKKPKTTVKAVDKVTYLSMK</sequence>
<organism evidence="1 2">
    <name type="scientific">Popillia japonica</name>
    <name type="common">Japanese beetle</name>
    <dbReference type="NCBI Taxonomy" id="7064"/>
    <lineage>
        <taxon>Eukaryota</taxon>
        <taxon>Metazoa</taxon>
        <taxon>Ecdysozoa</taxon>
        <taxon>Arthropoda</taxon>
        <taxon>Hexapoda</taxon>
        <taxon>Insecta</taxon>
        <taxon>Pterygota</taxon>
        <taxon>Neoptera</taxon>
        <taxon>Endopterygota</taxon>
        <taxon>Coleoptera</taxon>
        <taxon>Polyphaga</taxon>
        <taxon>Scarabaeiformia</taxon>
        <taxon>Scarabaeidae</taxon>
        <taxon>Rutelinae</taxon>
        <taxon>Popillia</taxon>
    </lineage>
</organism>
<evidence type="ECO:0000313" key="2">
    <source>
        <dbReference type="Proteomes" id="UP001458880"/>
    </source>
</evidence>
<dbReference type="AlphaFoldDB" id="A0AAW1N1F3"/>
<comment type="caution">
    <text evidence="1">The sequence shown here is derived from an EMBL/GenBank/DDBJ whole genome shotgun (WGS) entry which is preliminary data.</text>
</comment>
<evidence type="ECO:0000313" key="1">
    <source>
        <dbReference type="EMBL" id="KAK9752374.1"/>
    </source>
</evidence>
<dbReference type="Proteomes" id="UP001458880">
    <property type="component" value="Unassembled WGS sequence"/>
</dbReference>
<reference evidence="1 2" key="1">
    <citation type="journal article" date="2024" name="BMC Genomics">
        <title>De novo assembly and annotation of Popillia japonica's genome with initial clues to its potential as an invasive pest.</title>
        <authorList>
            <person name="Cucini C."/>
            <person name="Boschi S."/>
            <person name="Funari R."/>
            <person name="Cardaioli E."/>
            <person name="Iannotti N."/>
            <person name="Marturano G."/>
            <person name="Paoli F."/>
            <person name="Bruttini M."/>
            <person name="Carapelli A."/>
            <person name="Frati F."/>
            <person name="Nardi F."/>
        </authorList>
    </citation>
    <scope>NUCLEOTIDE SEQUENCE [LARGE SCALE GENOMIC DNA]</scope>
    <source>
        <strain evidence="1">DMR45628</strain>
    </source>
</reference>
<dbReference type="EMBL" id="JASPKY010000021">
    <property type="protein sequence ID" value="KAK9752374.1"/>
    <property type="molecule type" value="Genomic_DNA"/>
</dbReference>
<name>A0AAW1N1F3_POPJA</name>